<reference evidence="2 3" key="1">
    <citation type="submission" date="2020-08" db="EMBL/GenBank/DDBJ databases">
        <title>A Genomic Blueprint of the Chicken Gut Microbiome.</title>
        <authorList>
            <person name="Gilroy R."/>
            <person name="Ravi A."/>
            <person name="Getino M."/>
            <person name="Pursley I."/>
            <person name="Horton D.L."/>
            <person name="Alikhan N.-F."/>
            <person name="Baker D."/>
            <person name="Gharbi K."/>
            <person name="Hall N."/>
            <person name="Watson M."/>
            <person name="Adriaenssens E.M."/>
            <person name="Foster-Nyarko E."/>
            <person name="Jarju S."/>
            <person name="Secka A."/>
            <person name="Antonio M."/>
            <person name="Oren A."/>
            <person name="Chaudhuri R."/>
            <person name="La Ragione R.M."/>
            <person name="Hildebrand F."/>
            <person name="Pallen M.J."/>
        </authorList>
    </citation>
    <scope>NUCLEOTIDE SEQUENCE [LARGE SCALE GENOMIC DNA]</scope>
    <source>
        <strain evidence="2 3">Sa1CVN1</strain>
    </source>
</reference>
<feature type="transmembrane region" description="Helical" evidence="1">
    <location>
        <begin position="176"/>
        <end position="196"/>
    </location>
</feature>
<evidence type="ECO:0000256" key="1">
    <source>
        <dbReference type="SAM" id="Phobius"/>
    </source>
</evidence>
<keyword evidence="1" id="KW-0812">Transmembrane</keyword>
<keyword evidence="1" id="KW-0472">Membrane</keyword>
<feature type="transmembrane region" description="Helical" evidence="1">
    <location>
        <begin position="50"/>
        <end position="67"/>
    </location>
</feature>
<comment type="caution">
    <text evidence="2">The sequence shown here is derived from an EMBL/GenBank/DDBJ whole genome shotgun (WGS) entry which is preliminary data.</text>
</comment>
<accession>A0ABR8YCP0</accession>
<dbReference type="Proteomes" id="UP000620874">
    <property type="component" value="Unassembled WGS sequence"/>
</dbReference>
<protein>
    <submittedName>
        <fullName evidence="2">DUF4271 domain-containing protein</fullName>
    </submittedName>
</protein>
<organism evidence="2 3">
    <name type="scientific">Phocaeicola intestinalis</name>
    <dbReference type="NCBI Taxonomy" id="2762212"/>
    <lineage>
        <taxon>Bacteria</taxon>
        <taxon>Pseudomonadati</taxon>
        <taxon>Bacteroidota</taxon>
        <taxon>Bacteroidia</taxon>
        <taxon>Bacteroidales</taxon>
        <taxon>Bacteroidaceae</taxon>
        <taxon>Phocaeicola</taxon>
    </lineage>
</organism>
<feature type="transmembrane region" description="Helical" evidence="1">
    <location>
        <begin position="140"/>
        <end position="164"/>
    </location>
</feature>
<name>A0ABR8YCP0_9BACT</name>
<dbReference type="Pfam" id="PF14093">
    <property type="entry name" value="DUF4271"/>
    <property type="match status" value="1"/>
</dbReference>
<proteinExistence type="predicted"/>
<evidence type="ECO:0000313" key="2">
    <source>
        <dbReference type="EMBL" id="MBD8041974.1"/>
    </source>
</evidence>
<feature type="transmembrane region" description="Helical" evidence="1">
    <location>
        <begin position="100"/>
        <end position="120"/>
    </location>
</feature>
<sequence>MNDTCSVGFEYIVEKVHEESLQLDSALVRSMQTVSGMPGEVLPYQIRSEWSVTCLILFCFLVFSHIVKNGKKYIIQHIRSLFQRKDRSSLFDEVQGTDNGYTMVFPLLTCICYGLFFYYYSVESFPALVYVTPHEALIGGYILLSIFYMLFKWGSYNFVNWVFFEKEQSKAWIQTYFDLLSAQCFLLLPIILFIIYFRPDVIISNILIAFTLISAKILLFYRGFRNFFNQSYGFLHFILYFCALEMVPLLLLAKGILYMNQIVILNF</sequence>
<dbReference type="RefSeq" id="WP_191765350.1">
    <property type="nucleotide sequence ID" value="NZ_JACSPP010000086.1"/>
</dbReference>
<keyword evidence="3" id="KW-1185">Reference proteome</keyword>
<keyword evidence="1" id="KW-1133">Transmembrane helix</keyword>
<dbReference type="InterPro" id="IPR025367">
    <property type="entry name" value="DUF4271"/>
</dbReference>
<feature type="transmembrane region" description="Helical" evidence="1">
    <location>
        <begin position="202"/>
        <end position="221"/>
    </location>
</feature>
<evidence type="ECO:0000313" key="3">
    <source>
        <dbReference type="Proteomes" id="UP000620874"/>
    </source>
</evidence>
<gene>
    <name evidence="2" type="ORF">H9625_16315</name>
</gene>
<feature type="transmembrane region" description="Helical" evidence="1">
    <location>
        <begin position="233"/>
        <end position="257"/>
    </location>
</feature>
<dbReference type="EMBL" id="JACSPP010000086">
    <property type="protein sequence ID" value="MBD8041974.1"/>
    <property type="molecule type" value="Genomic_DNA"/>
</dbReference>